<evidence type="ECO:0000256" key="3">
    <source>
        <dbReference type="ARBA" id="ARBA00022946"/>
    </source>
</evidence>
<keyword evidence="4" id="KW-0689">Ribosomal protein</keyword>
<protein>
    <recommendedName>
        <fullName evidence="7">Large ribosomal subunit protein uL10m</fullName>
    </recommendedName>
    <alternativeName>
        <fullName evidence="8">39S ribosomal protein L10, mitochondrial</fullName>
    </alternativeName>
</protein>
<dbReference type="InterPro" id="IPR047865">
    <property type="entry name" value="Ribosomal_uL10_bac_type"/>
</dbReference>
<evidence type="ECO:0000313" key="10">
    <source>
        <dbReference type="Ensembl" id="ENSPSTP00000003027.1"/>
    </source>
</evidence>
<dbReference type="FunFam" id="3.30.70.1730:FF:000006">
    <property type="entry name" value="39S ribosomal protein L10, mitochondrial"/>
    <property type="match status" value="1"/>
</dbReference>
<dbReference type="Proteomes" id="UP000694428">
    <property type="component" value="Unplaced"/>
</dbReference>
<dbReference type="GO" id="GO:0005743">
    <property type="term" value="C:mitochondrial inner membrane"/>
    <property type="evidence" value="ECO:0007669"/>
    <property type="project" value="UniProtKB-ARBA"/>
</dbReference>
<dbReference type="Ensembl" id="ENSPSTT00000003176.1">
    <property type="protein sequence ID" value="ENSPSTP00000003027.1"/>
    <property type="gene ID" value="ENSPSTG00000002173.1"/>
</dbReference>
<keyword evidence="11" id="KW-1185">Reference proteome</keyword>
<evidence type="ECO:0000256" key="8">
    <source>
        <dbReference type="ARBA" id="ARBA00035716"/>
    </source>
</evidence>
<proteinExistence type="inferred from homology"/>
<dbReference type="PANTHER" id="PTHR11560">
    <property type="entry name" value="39S RIBOSOMAL PROTEIN L10, MITOCHONDRIAL"/>
    <property type="match status" value="1"/>
</dbReference>
<evidence type="ECO:0000256" key="1">
    <source>
        <dbReference type="ARBA" id="ARBA00004173"/>
    </source>
</evidence>
<feature type="region of interest" description="Disordered" evidence="9">
    <location>
        <begin position="252"/>
        <end position="272"/>
    </location>
</feature>
<organism evidence="10 11">
    <name type="scientific">Pavo cristatus</name>
    <name type="common">Indian peafowl</name>
    <name type="synonym">Blue peafowl</name>
    <dbReference type="NCBI Taxonomy" id="9049"/>
    <lineage>
        <taxon>Eukaryota</taxon>
        <taxon>Metazoa</taxon>
        <taxon>Chordata</taxon>
        <taxon>Craniata</taxon>
        <taxon>Vertebrata</taxon>
        <taxon>Euteleostomi</taxon>
        <taxon>Archelosauria</taxon>
        <taxon>Archosauria</taxon>
        <taxon>Dinosauria</taxon>
        <taxon>Saurischia</taxon>
        <taxon>Theropoda</taxon>
        <taxon>Coelurosauria</taxon>
        <taxon>Aves</taxon>
        <taxon>Neognathae</taxon>
        <taxon>Galloanserae</taxon>
        <taxon>Galliformes</taxon>
        <taxon>Phasianidae</taxon>
        <taxon>Phasianinae</taxon>
        <taxon>Pavo</taxon>
    </lineage>
</organism>
<dbReference type="GO" id="GO:0005762">
    <property type="term" value="C:mitochondrial large ribosomal subunit"/>
    <property type="evidence" value="ECO:0007669"/>
    <property type="project" value="UniProtKB-ARBA"/>
</dbReference>
<evidence type="ECO:0000256" key="2">
    <source>
        <dbReference type="ARBA" id="ARBA00008889"/>
    </source>
</evidence>
<evidence type="ECO:0000256" key="7">
    <source>
        <dbReference type="ARBA" id="ARBA00035707"/>
    </source>
</evidence>
<dbReference type="SUPFAM" id="SSF160369">
    <property type="entry name" value="Ribosomal protein L10-like"/>
    <property type="match status" value="1"/>
</dbReference>
<dbReference type="Gene3D" id="3.30.70.1730">
    <property type="match status" value="1"/>
</dbReference>
<dbReference type="AlphaFoldDB" id="A0A8C9EQ11"/>
<evidence type="ECO:0000256" key="4">
    <source>
        <dbReference type="ARBA" id="ARBA00022980"/>
    </source>
</evidence>
<sequence>MAALSGPAPWRRGECGAGAGPALPSVGPAPSLPLLSALVRRGSKAVTRHWKAMHFQRQKLMAVTEYIAPRPAVPERCLAPRRKVEEEEEYGYARLLRQQVEEAFRNNRMIAVCQYNSMSGEDMMLMRHYLRKHNIEVKFIVRPVLSQSRYKNLLPLFVSRNILLVSPETKAKEMLRVLKGVPQVNLLGACIDDTILSRQGVENFAKLPSLESSQGQTLGTLALLPSQTCSMLQHGAAHLAALLDGHIQQLQAGAGETGSPAGTEPAQSSGTQ</sequence>
<comment type="subcellular location">
    <subcellularLocation>
        <location evidence="1">Mitochondrion</location>
    </subcellularLocation>
</comment>
<keyword evidence="6" id="KW-0687">Ribonucleoprotein</keyword>
<evidence type="ECO:0000256" key="5">
    <source>
        <dbReference type="ARBA" id="ARBA00023128"/>
    </source>
</evidence>
<name>A0A8C9EQ11_PAVCR</name>
<keyword evidence="5" id="KW-0496">Mitochondrion</keyword>
<evidence type="ECO:0000313" key="11">
    <source>
        <dbReference type="Proteomes" id="UP000694428"/>
    </source>
</evidence>
<comment type="similarity">
    <text evidence="2">Belongs to the universal ribosomal protein uL10 family.</text>
</comment>
<reference evidence="10" key="2">
    <citation type="submission" date="2025-09" db="UniProtKB">
        <authorList>
            <consortium name="Ensembl"/>
        </authorList>
    </citation>
    <scope>IDENTIFICATION</scope>
</reference>
<evidence type="ECO:0000256" key="6">
    <source>
        <dbReference type="ARBA" id="ARBA00023274"/>
    </source>
</evidence>
<dbReference type="CDD" id="cd05797">
    <property type="entry name" value="Ribosomal_L10"/>
    <property type="match status" value="1"/>
</dbReference>
<reference evidence="10" key="1">
    <citation type="submission" date="2025-08" db="UniProtKB">
        <authorList>
            <consortium name="Ensembl"/>
        </authorList>
    </citation>
    <scope>IDENTIFICATION</scope>
</reference>
<evidence type="ECO:0000256" key="9">
    <source>
        <dbReference type="SAM" id="MobiDB-lite"/>
    </source>
</evidence>
<accession>A0A8C9EQ11</accession>
<keyword evidence="3" id="KW-0809">Transit peptide</keyword>
<dbReference type="InterPro" id="IPR043141">
    <property type="entry name" value="Ribosomal_uL10-like_sf"/>
</dbReference>